<dbReference type="KEGG" id="pswu:SY83_19825"/>
<gene>
    <name evidence="1" type="ORF">SY83_19825</name>
</gene>
<dbReference type="Proteomes" id="UP000076927">
    <property type="component" value="Chromosome"/>
</dbReference>
<evidence type="ECO:0000313" key="1">
    <source>
        <dbReference type="EMBL" id="ANE48167.1"/>
    </source>
</evidence>
<name>A0A172TMX2_9BACL</name>
<dbReference type="SUPFAM" id="SSF56317">
    <property type="entry name" value="Carbon-nitrogen hydrolase"/>
    <property type="match status" value="1"/>
</dbReference>
<accession>A0A172TMX2</accession>
<dbReference type="InterPro" id="IPR036526">
    <property type="entry name" value="C-N_Hydrolase_sf"/>
</dbReference>
<dbReference type="PATRIC" id="fig|1178515.4.peg.4011"/>
<evidence type="ECO:0008006" key="3">
    <source>
        <dbReference type="Google" id="ProtNLM"/>
    </source>
</evidence>
<sequence>MKILIGQPKLEKTILQLINEIQAYPEVDIMIYPEGYLNENVAEACEWARKCGTMIISGYKKPKDRAIMINHMGQVVLDKAKYEPAVYIEQEGLRMGHLLCDELVLQGLGERDNDKVDFVAHPIGVGMFSENQFDVWIQAAKELAMAHHTIIIGTSHADGSFGGGDVSIPIAYAINADGESIFIRKNDTRSVILDLEDLSYTVMGEQKQMKESVL</sequence>
<dbReference type="OrthoDB" id="1894469at2"/>
<dbReference type="RefSeq" id="WP_068609678.1">
    <property type="nucleotide sequence ID" value="NZ_CP011388.1"/>
</dbReference>
<reference evidence="1 2" key="1">
    <citation type="submission" date="2015-01" db="EMBL/GenBank/DDBJ databases">
        <title>Paenibacillus swuensis/DY6/whole genome sequencing.</title>
        <authorList>
            <person name="Kim M.K."/>
            <person name="Srinivasan S."/>
            <person name="Lee J.-J."/>
        </authorList>
    </citation>
    <scope>NUCLEOTIDE SEQUENCE [LARGE SCALE GENOMIC DNA]</scope>
    <source>
        <strain evidence="1 2">DY6</strain>
    </source>
</reference>
<dbReference type="EMBL" id="CP011388">
    <property type="protein sequence ID" value="ANE48167.1"/>
    <property type="molecule type" value="Genomic_DNA"/>
</dbReference>
<evidence type="ECO:0000313" key="2">
    <source>
        <dbReference type="Proteomes" id="UP000076927"/>
    </source>
</evidence>
<keyword evidence="2" id="KW-1185">Reference proteome</keyword>
<protein>
    <recommendedName>
        <fullName evidence="3">CN hydrolase domain-containing protein</fullName>
    </recommendedName>
</protein>
<proteinExistence type="predicted"/>
<dbReference type="AlphaFoldDB" id="A0A172TMX2"/>
<organism evidence="1 2">
    <name type="scientific">Paenibacillus swuensis</name>
    <dbReference type="NCBI Taxonomy" id="1178515"/>
    <lineage>
        <taxon>Bacteria</taxon>
        <taxon>Bacillati</taxon>
        <taxon>Bacillota</taxon>
        <taxon>Bacilli</taxon>
        <taxon>Bacillales</taxon>
        <taxon>Paenibacillaceae</taxon>
        <taxon>Paenibacillus</taxon>
    </lineage>
</organism>